<name>A0ABR4Q810_9CEST</name>
<keyword evidence="3" id="KW-1185">Reference proteome</keyword>
<feature type="compositionally biased region" description="Basic residues" evidence="1">
    <location>
        <begin position="9"/>
        <end position="19"/>
    </location>
</feature>
<proteinExistence type="predicted"/>
<dbReference type="Proteomes" id="UP001651158">
    <property type="component" value="Unassembled WGS sequence"/>
</dbReference>
<feature type="region of interest" description="Disordered" evidence="1">
    <location>
        <begin position="1"/>
        <end position="20"/>
    </location>
</feature>
<evidence type="ECO:0000256" key="1">
    <source>
        <dbReference type="SAM" id="MobiDB-lite"/>
    </source>
</evidence>
<dbReference type="EMBL" id="JAKROA010000007">
    <property type="protein sequence ID" value="KAL5105755.1"/>
    <property type="molecule type" value="Genomic_DNA"/>
</dbReference>
<gene>
    <name evidence="2" type="ORF">TcWFU_003997</name>
</gene>
<reference evidence="2 3" key="1">
    <citation type="journal article" date="2022" name="Front. Cell. Infect. Microbiol.">
        <title>The Genomes of Two Strains of Taenia crassiceps the Animal Model for the Study of Human Cysticercosis.</title>
        <authorList>
            <person name="Bobes R.J."/>
            <person name="Estrada K."/>
            <person name="Rios-Valencia D.G."/>
            <person name="Calderon-Gallegos A."/>
            <person name="de la Torre P."/>
            <person name="Carrero J.C."/>
            <person name="Sanchez-Flores A."/>
            <person name="Laclette J.P."/>
        </authorList>
    </citation>
    <scope>NUCLEOTIDE SEQUENCE [LARGE SCALE GENOMIC DNA]</scope>
    <source>
        <strain evidence="2">WFUcys</strain>
    </source>
</reference>
<evidence type="ECO:0000313" key="3">
    <source>
        <dbReference type="Proteomes" id="UP001651158"/>
    </source>
</evidence>
<evidence type="ECO:0000313" key="2">
    <source>
        <dbReference type="EMBL" id="KAL5105755.1"/>
    </source>
</evidence>
<comment type="caution">
    <text evidence="2">The sequence shown here is derived from an EMBL/GenBank/DDBJ whole genome shotgun (WGS) entry which is preliminary data.</text>
</comment>
<sequence>MPQQTPQKRPSHATTRRHQANLEGEVHPLNANLMRVMEEAEHSVWCFSSAELLVVVEVGNVPFASDEETL</sequence>
<protein>
    <submittedName>
        <fullName evidence="2">Uncharacterized protein</fullName>
    </submittedName>
</protein>
<accession>A0ABR4Q810</accession>
<organism evidence="2 3">
    <name type="scientific">Taenia crassiceps</name>
    <dbReference type="NCBI Taxonomy" id="6207"/>
    <lineage>
        <taxon>Eukaryota</taxon>
        <taxon>Metazoa</taxon>
        <taxon>Spiralia</taxon>
        <taxon>Lophotrochozoa</taxon>
        <taxon>Platyhelminthes</taxon>
        <taxon>Cestoda</taxon>
        <taxon>Eucestoda</taxon>
        <taxon>Cyclophyllidea</taxon>
        <taxon>Taeniidae</taxon>
        <taxon>Taenia</taxon>
    </lineage>
</organism>